<dbReference type="EC" id="5.1.3.2" evidence="4"/>
<evidence type="ECO:0000256" key="2">
    <source>
        <dbReference type="ARBA" id="ARBA00007637"/>
    </source>
</evidence>
<dbReference type="Proteomes" id="UP000781958">
    <property type="component" value="Unassembled WGS sequence"/>
</dbReference>
<sequence>MTKPIAIVTGGAGFIGSHMVDLLVQRGFGVRVIDNLVGGHERNLAHHASNPDVVLERRDIRSFQPDDALFRGSRYVFHFAGIGDIVPSIDRPVEYMSTNVMGTVHMLECARAAGVGKFVYAASSSCYGLAETPTREDHPIAPQYPYALSKFQGEQAAFHWHKVYRLPVNSIRIFNAYGTRSRTTGAYGAVFGVFLRQKLAGKPYTVVGDGRQTRDFIYASDVAAAFLAAAETEREGRIYNVGAGRPQSVNRLVELLGGEVTYIPKRPGEPDCTWADTTRITTELGWQPKVPFEEGVATIVASIDDWRTAPLWTPESIADATRTWFAMLSDEPRRDSDA</sequence>
<dbReference type="Gene3D" id="3.90.25.10">
    <property type="entry name" value="UDP-galactose 4-epimerase, domain 1"/>
    <property type="match status" value="1"/>
</dbReference>
<dbReference type="GO" id="GO:0003978">
    <property type="term" value="F:UDP-glucose 4-epimerase activity"/>
    <property type="evidence" value="ECO:0007669"/>
    <property type="project" value="UniProtKB-EC"/>
</dbReference>
<comment type="pathway">
    <text evidence="1">Bacterial outer membrane biogenesis; LPS O-antigen biosynthesis.</text>
</comment>
<dbReference type="EMBL" id="JAGINP010000015">
    <property type="protein sequence ID" value="MBP2294298.1"/>
    <property type="molecule type" value="Genomic_DNA"/>
</dbReference>
<name>A0ABS4SP17_9PROT</name>
<evidence type="ECO:0000313" key="4">
    <source>
        <dbReference type="EMBL" id="MBP2294298.1"/>
    </source>
</evidence>
<proteinExistence type="inferred from homology"/>
<protein>
    <submittedName>
        <fullName evidence="4">UDP-glucose 4-epimerase</fullName>
        <ecNumber evidence="4">5.1.3.2</ecNumber>
    </submittedName>
</protein>
<dbReference type="Pfam" id="PF01370">
    <property type="entry name" value="Epimerase"/>
    <property type="match status" value="1"/>
</dbReference>
<comment type="caution">
    <text evidence="4">The sequence shown here is derived from an EMBL/GenBank/DDBJ whole genome shotgun (WGS) entry which is preliminary data.</text>
</comment>
<dbReference type="Gene3D" id="3.40.50.720">
    <property type="entry name" value="NAD(P)-binding Rossmann-like Domain"/>
    <property type="match status" value="1"/>
</dbReference>
<evidence type="ECO:0000259" key="3">
    <source>
        <dbReference type="Pfam" id="PF01370"/>
    </source>
</evidence>
<feature type="domain" description="NAD-dependent epimerase/dehydratase" evidence="3">
    <location>
        <begin position="7"/>
        <end position="242"/>
    </location>
</feature>
<dbReference type="SUPFAM" id="SSF51735">
    <property type="entry name" value="NAD(P)-binding Rossmann-fold domains"/>
    <property type="match status" value="1"/>
</dbReference>
<comment type="similarity">
    <text evidence="2">Belongs to the NAD(P)-dependent epimerase/dehydratase family.</text>
</comment>
<organism evidence="4 5">
    <name type="scientific">Azospirillum rugosum</name>
    <dbReference type="NCBI Taxonomy" id="416170"/>
    <lineage>
        <taxon>Bacteria</taxon>
        <taxon>Pseudomonadati</taxon>
        <taxon>Pseudomonadota</taxon>
        <taxon>Alphaproteobacteria</taxon>
        <taxon>Rhodospirillales</taxon>
        <taxon>Azospirillaceae</taxon>
        <taxon>Azospirillum</taxon>
    </lineage>
</organism>
<dbReference type="InterPro" id="IPR001509">
    <property type="entry name" value="Epimerase_deHydtase"/>
</dbReference>
<keyword evidence="4" id="KW-0413">Isomerase</keyword>
<accession>A0ABS4SP17</accession>
<keyword evidence="5" id="KW-1185">Reference proteome</keyword>
<evidence type="ECO:0000256" key="1">
    <source>
        <dbReference type="ARBA" id="ARBA00005125"/>
    </source>
</evidence>
<dbReference type="RefSeq" id="WP_209768452.1">
    <property type="nucleotide sequence ID" value="NZ_JAGINP010000015.1"/>
</dbReference>
<reference evidence="4 5" key="1">
    <citation type="submission" date="2021-03" db="EMBL/GenBank/DDBJ databases">
        <title>Genomic Encyclopedia of Type Strains, Phase III (KMG-III): the genomes of soil and plant-associated and newly described type strains.</title>
        <authorList>
            <person name="Whitman W."/>
        </authorList>
    </citation>
    <scope>NUCLEOTIDE SEQUENCE [LARGE SCALE GENOMIC DNA]</scope>
    <source>
        <strain evidence="4 5">IMMIB AFH-6</strain>
    </source>
</reference>
<dbReference type="PANTHER" id="PTHR43000">
    <property type="entry name" value="DTDP-D-GLUCOSE 4,6-DEHYDRATASE-RELATED"/>
    <property type="match status" value="1"/>
</dbReference>
<dbReference type="InterPro" id="IPR036291">
    <property type="entry name" value="NAD(P)-bd_dom_sf"/>
</dbReference>
<evidence type="ECO:0000313" key="5">
    <source>
        <dbReference type="Proteomes" id="UP000781958"/>
    </source>
</evidence>
<gene>
    <name evidence="4" type="ORF">J2851_004087</name>
</gene>